<dbReference type="Pfam" id="PF04717">
    <property type="entry name" value="Phage_base_V"/>
    <property type="match status" value="1"/>
</dbReference>
<sequence length="142" mass="14739">MQTFLIPSLGKDVKSNRGFVFIPEVGDQVLLGFRHGDPARPYVMGSLFNGTTGGGGGQGNNCKSLTSRRGSSLKLDDSVGSVTLHDKGGVSMTFDGAGNATTNAKSSNFVNAGTNNVINVGNGSSVISSRKFNIELQSQVLV</sequence>
<protein>
    <recommendedName>
        <fullName evidence="1">Gp5/Type VI secretion system Vgr protein OB-fold domain-containing protein</fullName>
    </recommendedName>
</protein>
<dbReference type="SUPFAM" id="SSF69349">
    <property type="entry name" value="Phage fibre proteins"/>
    <property type="match status" value="1"/>
</dbReference>
<dbReference type="SUPFAM" id="SSF69255">
    <property type="entry name" value="gp5 N-terminal domain-like"/>
    <property type="match status" value="1"/>
</dbReference>
<accession>A0AA94S1H6</accession>
<dbReference type="Proteomes" id="UP000198427">
    <property type="component" value="Unassembled WGS sequence"/>
</dbReference>
<evidence type="ECO:0000313" key="2">
    <source>
        <dbReference type="EMBL" id="SNS23696.1"/>
    </source>
</evidence>
<evidence type="ECO:0000259" key="1">
    <source>
        <dbReference type="Pfam" id="PF04717"/>
    </source>
</evidence>
<reference evidence="2 3" key="1">
    <citation type="submission" date="2017-06" db="EMBL/GenBank/DDBJ databases">
        <authorList>
            <person name="Varghese N."/>
            <person name="Submissions S."/>
        </authorList>
    </citation>
    <scope>NUCLEOTIDE SEQUENCE [LARGE SCALE GENOMIC DNA]</scope>
    <source>
        <strain evidence="2 3">DSM 26989</strain>
    </source>
</reference>
<keyword evidence="3" id="KW-1185">Reference proteome</keyword>
<comment type="caution">
    <text evidence="2">The sequence shown here is derived from an EMBL/GenBank/DDBJ whole genome shotgun (WGS) entry which is preliminary data.</text>
</comment>
<feature type="domain" description="Gp5/Type VI secretion system Vgr protein OB-fold" evidence="1">
    <location>
        <begin position="16"/>
        <end position="48"/>
    </location>
</feature>
<gene>
    <name evidence="2" type="ORF">SAMN06265364_1921</name>
</gene>
<dbReference type="EMBL" id="FZNZ01000092">
    <property type="protein sequence ID" value="SNS23696.1"/>
    <property type="molecule type" value="Genomic_DNA"/>
</dbReference>
<dbReference type="AlphaFoldDB" id="A0AA94S1H6"/>
<evidence type="ECO:0000313" key="3">
    <source>
        <dbReference type="Proteomes" id="UP000198427"/>
    </source>
</evidence>
<dbReference type="Gene3D" id="2.40.50.230">
    <property type="entry name" value="Gp5 N-terminal domain"/>
    <property type="match status" value="1"/>
</dbReference>
<proteinExistence type="predicted"/>
<name>A0AA94S1H6_9BACT</name>
<dbReference type="InterPro" id="IPR037026">
    <property type="entry name" value="Vgr_OB-fold_dom_sf"/>
</dbReference>
<dbReference type="InterPro" id="IPR006531">
    <property type="entry name" value="Gp5/Vgr_OB"/>
</dbReference>
<organism evidence="2 3">
    <name type="scientific">Prevotella jejuni</name>
    <dbReference type="NCBI Taxonomy" id="1177574"/>
    <lineage>
        <taxon>Bacteria</taxon>
        <taxon>Pseudomonadati</taxon>
        <taxon>Bacteroidota</taxon>
        <taxon>Bacteroidia</taxon>
        <taxon>Bacteroidales</taxon>
        <taxon>Prevotellaceae</taxon>
        <taxon>Prevotella</taxon>
    </lineage>
</organism>